<dbReference type="AlphaFoldDB" id="F0WFB3"/>
<evidence type="ECO:0000256" key="2">
    <source>
        <dbReference type="ARBA" id="ARBA00005546"/>
    </source>
</evidence>
<comment type="subcellular location">
    <subcellularLocation>
        <location evidence="1">Nucleus</location>
    </subcellularLocation>
</comment>
<dbReference type="SUPFAM" id="SSF143870">
    <property type="entry name" value="PF0523-like"/>
    <property type="match status" value="1"/>
</dbReference>
<dbReference type="InterPro" id="IPR036504">
    <property type="entry name" value="CGI121/TPRKB_sf"/>
</dbReference>
<proteinExistence type="inferred from homology"/>
<evidence type="ECO:0000256" key="4">
    <source>
        <dbReference type="ARBA" id="ARBA00023242"/>
    </source>
</evidence>
<evidence type="ECO:0000256" key="5">
    <source>
        <dbReference type="RuleBase" id="RU004398"/>
    </source>
</evidence>
<reference evidence="6" key="1">
    <citation type="journal article" date="2011" name="PLoS Biol.">
        <title>Gene gain and loss during evolution of obligate parasitism in the white rust pathogen of Arabidopsis thaliana.</title>
        <authorList>
            <person name="Kemen E."/>
            <person name="Gardiner A."/>
            <person name="Schultz-Larsen T."/>
            <person name="Kemen A.C."/>
            <person name="Balmuth A.L."/>
            <person name="Robert-Seilaniantz A."/>
            <person name="Bailey K."/>
            <person name="Holub E."/>
            <person name="Studholme D.J."/>
            <person name="Maclean D."/>
            <person name="Jones J.D."/>
        </authorList>
    </citation>
    <scope>NUCLEOTIDE SEQUENCE</scope>
</reference>
<evidence type="ECO:0000256" key="3">
    <source>
        <dbReference type="ARBA" id="ARBA00022694"/>
    </source>
</evidence>
<dbReference type="InterPro" id="IPR013926">
    <property type="entry name" value="CGI121/TPRKB"/>
</dbReference>
<accession>F0WFB3</accession>
<dbReference type="PANTHER" id="PTHR15840">
    <property type="entry name" value="CGI-121 FAMILY MEMBER"/>
    <property type="match status" value="1"/>
</dbReference>
<dbReference type="HOGENOM" id="CLU_065847_2_1_1"/>
<organism evidence="6">
    <name type="scientific">Albugo laibachii Nc14</name>
    <dbReference type="NCBI Taxonomy" id="890382"/>
    <lineage>
        <taxon>Eukaryota</taxon>
        <taxon>Sar</taxon>
        <taxon>Stramenopiles</taxon>
        <taxon>Oomycota</taxon>
        <taxon>Peronosporomycetes</taxon>
        <taxon>Albuginales</taxon>
        <taxon>Albuginaceae</taxon>
        <taxon>Albugo</taxon>
    </lineage>
</organism>
<reference evidence="6" key="2">
    <citation type="submission" date="2011-02" db="EMBL/GenBank/DDBJ databases">
        <authorList>
            <person name="MacLean D."/>
        </authorList>
    </citation>
    <scope>NUCLEOTIDE SEQUENCE</scope>
</reference>
<dbReference type="PANTHER" id="PTHR15840:SF10">
    <property type="entry name" value="EKC_KEOPS COMPLEX SUBUNIT TPRKB"/>
    <property type="match status" value="1"/>
</dbReference>
<dbReference type="GO" id="GO:0002949">
    <property type="term" value="P:tRNA threonylcarbamoyladenosine modification"/>
    <property type="evidence" value="ECO:0007669"/>
    <property type="project" value="TreeGrafter"/>
</dbReference>
<name>F0WFB3_9STRA</name>
<keyword evidence="4 5" id="KW-0539">Nucleus</keyword>
<sequence length="176" mass="20135">MEKHALQQFTGRFFHTALYKAVRNSAELRTRILRYEFDIALIDPTLILDIFQVYTAVARTLACEISGRLTTSNLHAELIFNLSGTRNVRDSLRDFGIKENSQWVLLCVFDANEDKLMAIEKLVDGECVSFSNRHAHHDAINDKVVANHYRVSENELRHCSLLDAVVSKIATKSWVK</sequence>
<dbReference type="GO" id="GO:0005634">
    <property type="term" value="C:nucleus"/>
    <property type="evidence" value="ECO:0007669"/>
    <property type="project" value="UniProtKB-SubCell"/>
</dbReference>
<protein>
    <submittedName>
        <fullName evidence="6">Uncharacterized protein AlNc14C81G5303</fullName>
    </submittedName>
</protein>
<gene>
    <name evidence="6" type="primary">AlNc14C81G5303</name>
    <name evidence="6" type="ORF">ALNC14_060380</name>
</gene>
<dbReference type="Pfam" id="PF08617">
    <property type="entry name" value="CGI-121"/>
    <property type="match status" value="1"/>
</dbReference>
<dbReference type="EMBL" id="FR824126">
    <property type="protein sequence ID" value="CCA19895.1"/>
    <property type="molecule type" value="Genomic_DNA"/>
</dbReference>
<dbReference type="GO" id="GO:0000408">
    <property type="term" value="C:EKC/KEOPS complex"/>
    <property type="evidence" value="ECO:0007669"/>
    <property type="project" value="TreeGrafter"/>
</dbReference>
<keyword evidence="3" id="KW-0819">tRNA processing</keyword>
<dbReference type="Gene3D" id="3.30.2380.10">
    <property type="entry name" value="CGI121/TPRKB"/>
    <property type="match status" value="1"/>
</dbReference>
<comment type="similarity">
    <text evidence="2 5">Belongs to the CGI121/TPRKB family.</text>
</comment>
<evidence type="ECO:0000313" key="6">
    <source>
        <dbReference type="EMBL" id="CCA19895.1"/>
    </source>
</evidence>
<dbReference type="GO" id="GO:0005829">
    <property type="term" value="C:cytosol"/>
    <property type="evidence" value="ECO:0007669"/>
    <property type="project" value="TreeGrafter"/>
</dbReference>
<evidence type="ECO:0000256" key="1">
    <source>
        <dbReference type="ARBA" id="ARBA00004123"/>
    </source>
</evidence>